<gene>
    <name evidence="2" type="ORF">POL68_29935</name>
</gene>
<dbReference type="EMBL" id="JAQNDM010000002">
    <property type="protein sequence ID" value="MDC0712720.1"/>
    <property type="molecule type" value="Genomic_DNA"/>
</dbReference>
<dbReference type="SUPFAM" id="SSF101874">
    <property type="entry name" value="YceI-like"/>
    <property type="match status" value="1"/>
</dbReference>
<dbReference type="InterPro" id="IPR007372">
    <property type="entry name" value="Lipid/polyisoprenoid-bd_YceI"/>
</dbReference>
<sequence>MLDPENSSAQFSCKHVFTNVRGMFHKPSGTLTLDEGNLANTRANATIDVSTITTGVEERDAHLKSPDFFDVAKFPGITFASTSVSKSGATSYAMMGNLTMHGITKPVTLAVTLSPPFNHAGGIRRAVEATGAVNRKDFGLRWEFPGEGAGVVVGDNIEISIDAELVLQPEPSKGS</sequence>
<dbReference type="SMART" id="SM00867">
    <property type="entry name" value="YceI"/>
    <property type="match status" value="1"/>
</dbReference>
<organism evidence="2 3">
    <name type="scientific">Stigmatella ashevillensis</name>
    <dbReference type="NCBI Taxonomy" id="2995309"/>
    <lineage>
        <taxon>Bacteria</taxon>
        <taxon>Pseudomonadati</taxon>
        <taxon>Myxococcota</taxon>
        <taxon>Myxococcia</taxon>
        <taxon>Myxococcales</taxon>
        <taxon>Cystobacterineae</taxon>
        <taxon>Archangiaceae</taxon>
        <taxon>Stigmatella</taxon>
    </lineage>
</organism>
<dbReference type="Gene3D" id="2.40.128.110">
    <property type="entry name" value="Lipid/polyisoprenoid-binding, YceI-like"/>
    <property type="match status" value="1"/>
</dbReference>
<reference evidence="2 3" key="1">
    <citation type="submission" date="2022-11" db="EMBL/GenBank/DDBJ databases">
        <title>Minimal conservation of predation-associated metabolite biosynthetic gene clusters underscores biosynthetic potential of Myxococcota including descriptions for ten novel species: Archangium lansinium sp. nov., Myxococcus landrumus sp. nov., Nannocystis bai.</title>
        <authorList>
            <person name="Ahearne A."/>
            <person name="Stevens C."/>
            <person name="Dowd S."/>
        </authorList>
    </citation>
    <scope>NUCLEOTIDE SEQUENCE [LARGE SCALE GENOMIC DNA]</scope>
    <source>
        <strain evidence="2 3">NCWAL01</strain>
    </source>
</reference>
<dbReference type="PANTHER" id="PTHR34406:SF1">
    <property type="entry name" value="PROTEIN YCEI"/>
    <property type="match status" value="1"/>
</dbReference>
<dbReference type="PANTHER" id="PTHR34406">
    <property type="entry name" value="PROTEIN YCEI"/>
    <property type="match status" value="1"/>
</dbReference>
<keyword evidence="3" id="KW-1185">Reference proteome</keyword>
<evidence type="ECO:0000259" key="1">
    <source>
        <dbReference type="SMART" id="SM00867"/>
    </source>
</evidence>
<accession>A0ABT5DGC4</accession>
<dbReference type="Pfam" id="PF04264">
    <property type="entry name" value="YceI"/>
    <property type="match status" value="1"/>
</dbReference>
<proteinExistence type="predicted"/>
<dbReference type="Proteomes" id="UP001221838">
    <property type="component" value="Unassembled WGS sequence"/>
</dbReference>
<dbReference type="InterPro" id="IPR036761">
    <property type="entry name" value="TTHA0802/YceI-like_sf"/>
</dbReference>
<protein>
    <submittedName>
        <fullName evidence="2">YceI family protein</fullName>
    </submittedName>
</protein>
<dbReference type="RefSeq" id="WP_272142853.1">
    <property type="nucleotide sequence ID" value="NZ_JAQNDM010000002.1"/>
</dbReference>
<comment type="caution">
    <text evidence="2">The sequence shown here is derived from an EMBL/GenBank/DDBJ whole genome shotgun (WGS) entry which is preliminary data.</text>
</comment>
<feature type="domain" description="Lipid/polyisoprenoid-binding YceI-like" evidence="1">
    <location>
        <begin position="1"/>
        <end position="166"/>
    </location>
</feature>
<evidence type="ECO:0000313" key="3">
    <source>
        <dbReference type="Proteomes" id="UP001221838"/>
    </source>
</evidence>
<name>A0ABT5DGC4_9BACT</name>
<evidence type="ECO:0000313" key="2">
    <source>
        <dbReference type="EMBL" id="MDC0712720.1"/>
    </source>
</evidence>